<evidence type="ECO:0000313" key="1">
    <source>
        <dbReference type="EMBL" id="KKM93845.1"/>
    </source>
</evidence>
<proteinExistence type="predicted"/>
<dbReference type="EMBL" id="LAZR01006216">
    <property type="protein sequence ID" value="KKM93845.1"/>
    <property type="molecule type" value="Genomic_DNA"/>
</dbReference>
<gene>
    <name evidence="1" type="ORF">LCGC14_1204250</name>
</gene>
<accession>A0A0F9NYD0</accession>
<sequence length="63" mass="7387">MSEEQEEVDESFEIISEKEKLWKDYLVTCETNYINSEASMIQNKTLIELAKAEITKESKKNAR</sequence>
<reference evidence="1" key="1">
    <citation type="journal article" date="2015" name="Nature">
        <title>Complex archaea that bridge the gap between prokaryotes and eukaryotes.</title>
        <authorList>
            <person name="Spang A."/>
            <person name="Saw J.H."/>
            <person name="Jorgensen S.L."/>
            <person name="Zaremba-Niedzwiedzka K."/>
            <person name="Martijn J."/>
            <person name="Lind A.E."/>
            <person name="van Eijk R."/>
            <person name="Schleper C."/>
            <person name="Guy L."/>
            <person name="Ettema T.J."/>
        </authorList>
    </citation>
    <scope>NUCLEOTIDE SEQUENCE</scope>
</reference>
<comment type="caution">
    <text evidence="1">The sequence shown here is derived from an EMBL/GenBank/DDBJ whole genome shotgun (WGS) entry which is preliminary data.</text>
</comment>
<organism evidence="1">
    <name type="scientific">marine sediment metagenome</name>
    <dbReference type="NCBI Taxonomy" id="412755"/>
    <lineage>
        <taxon>unclassified sequences</taxon>
        <taxon>metagenomes</taxon>
        <taxon>ecological metagenomes</taxon>
    </lineage>
</organism>
<protein>
    <submittedName>
        <fullName evidence="1">Uncharacterized protein</fullName>
    </submittedName>
</protein>
<dbReference type="AlphaFoldDB" id="A0A0F9NYD0"/>
<name>A0A0F9NYD0_9ZZZZ</name>